<dbReference type="Proteomes" id="UP000315439">
    <property type="component" value="Unassembled WGS sequence"/>
</dbReference>
<comment type="pathway">
    <text evidence="1">Metabolic intermediate biosynthesis; prephenate biosynthesis; prephenate from chorismate: step 1/1.</text>
</comment>
<evidence type="ECO:0000256" key="4">
    <source>
        <dbReference type="ARBA" id="ARBA00023235"/>
    </source>
</evidence>
<accession>A0A545UIF9</accession>
<evidence type="ECO:0000256" key="1">
    <source>
        <dbReference type="ARBA" id="ARBA00004817"/>
    </source>
</evidence>
<sequence>MQQILPIQVVNCQADQSILRCPTHNVKDRLASSNNLFMVLQTFELALVKTRQSANPSFRRTIVKNIMLSLFLISIFSLQASAENISKELFKAMNERLSYMEDVALFKANHHRPIEDIEREKLVIKKAVITARSLGIEATQIENFFQAQIAVAKAIQYRYRADLLSKPTTRKPKDLQKFVRPELVQLGETIINKIAARIKSEGQFQPTQFSEFSEIIDVKYVSQSDKRLLFDALLKIKLQTKKSAVRSNS</sequence>
<dbReference type="SUPFAM" id="SSF48600">
    <property type="entry name" value="Chorismate mutase II"/>
    <property type="match status" value="1"/>
</dbReference>
<feature type="domain" description="Chorismate mutase" evidence="5">
    <location>
        <begin position="69"/>
        <end position="160"/>
    </location>
</feature>
<dbReference type="OrthoDB" id="8445094at2"/>
<keyword evidence="7" id="KW-1185">Reference proteome</keyword>
<dbReference type="InterPro" id="IPR002701">
    <property type="entry name" value="CM_II_prokaryot"/>
</dbReference>
<dbReference type="UniPathway" id="UPA00120">
    <property type="reaction ID" value="UER00203"/>
</dbReference>
<keyword evidence="4 6" id="KW-0413">Isomerase</keyword>
<comment type="caution">
    <text evidence="6">The sequence shown here is derived from an EMBL/GenBank/DDBJ whole genome shotgun (WGS) entry which is preliminary data.</text>
</comment>
<dbReference type="PROSITE" id="PS51168">
    <property type="entry name" value="CHORISMATE_MUT_2"/>
    <property type="match status" value="1"/>
</dbReference>
<dbReference type="AlphaFoldDB" id="A0A545UIF9"/>
<dbReference type="InterPro" id="IPR036263">
    <property type="entry name" value="Chorismate_II_sf"/>
</dbReference>
<dbReference type="EC" id="5.4.99.5" evidence="2"/>
<evidence type="ECO:0000259" key="5">
    <source>
        <dbReference type="PROSITE" id="PS51168"/>
    </source>
</evidence>
<evidence type="ECO:0000313" key="7">
    <source>
        <dbReference type="Proteomes" id="UP000315439"/>
    </source>
</evidence>
<dbReference type="NCBIfam" id="NF005965">
    <property type="entry name" value="PRK08055.1"/>
    <property type="match status" value="1"/>
</dbReference>
<organism evidence="6 7">
    <name type="scientific">Aliikangiella coralliicola</name>
    <dbReference type="NCBI Taxonomy" id="2592383"/>
    <lineage>
        <taxon>Bacteria</taxon>
        <taxon>Pseudomonadati</taxon>
        <taxon>Pseudomonadota</taxon>
        <taxon>Gammaproteobacteria</taxon>
        <taxon>Oceanospirillales</taxon>
        <taxon>Pleioneaceae</taxon>
        <taxon>Aliikangiella</taxon>
    </lineage>
</organism>
<dbReference type="PANTHER" id="PTHR38041:SF2">
    <property type="entry name" value="SECRETED CHORISMATE MUTASE"/>
    <property type="match status" value="1"/>
</dbReference>
<dbReference type="Pfam" id="PF01817">
    <property type="entry name" value="CM_2"/>
    <property type="match status" value="1"/>
</dbReference>
<evidence type="ECO:0000256" key="3">
    <source>
        <dbReference type="ARBA" id="ARBA00022729"/>
    </source>
</evidence>
<name>A0A545UIF9_9GAMM</name>
<dbReference type="InterPro" id="IPR051331">
    <property type="entry name" value="Chorismate_mutase-related"/>
</dbReference>
<evidence type="ECO:0000256" key="2">
    <source>
        <dbReference type="ARBA" id="ARBA00012404"/>
    </source>
</evidence>
<dbReference type="GO" id="GO:0046417">
    <property type="term" value="P:chorismate metabolic process"/>
    <property type="evidence" value="ECO:0007669"/>
    <property type="project" value="InterPro"/>
</dbReference>
<gene>
    <name evidence="6" type="ORF">FLL46_03715</name>
</gene>
<dbReference type="GO" id="GO:0004106">
    <property type="term" value="F:chorismate mutase activity"/>
    <property type="evidence" value="ECO:0007669"/>
    <property type="project" value="UniProtKB-EC"/>
</dbReference>
<proteinExistence type="predicted"/>
<dbReference type="InterPro" id="IPR036979">
    <property type="entry name" value="CM_dom_sf"/>
</dbReference>
<dbReference type="PANTHER" id="PTHR38041">
    <property type="entry name" value="CHORISMATE MUTASE"/>
    <property type="match status" value="1"/>
</dbReference>
<evidence type="ECO:0000313" key="6">
    <source>
        <dbReference type="EMBL" id="TQV89247.1"/>
    </source>
</evidence>
<dbReference type="Gene3D" id="1.20.59.10">
    <property type="entry name" value="Chorismate mutase"/>
    <property type="match status" value="1"/>
</dbReference>
<keyword evidence="3" id="KW-0732">Signal</keyword>
<dbReference type="NCBIfam" id="TIGR01806">
    <property type="entry name" value="CM_mono2"/>
    <property type="match status" value="1"/>
</dbReference>
<reference evidence="6 7" key="1">
    <citation type="submission" date="2019-07" db="EMBL/GenBank/DDBJ databases">
        <title>Draft genome for Aliikangiella sp. M105.</title>
        <authorList>
            <person name="Wang G."/>
        </authorList>
    </citation>
    <scope>NUCLEOTIDE SEQUENCE [LARGE SCALE GENOMIC DNA]</scope>
    <source>
        <strain evidence="6 7">M105</strain>
    </source>
</reference>
<dbReference type="SMART" id="SM00830">
    <property type="entry name" value="CM_2"/>
    <property type="match status" value="1"/>
</dbReference>
<dbReference type="InterPro" id="IPR008240">
    <property type="entry name" value="Chorismate_mutase_periplasmic"/>
</dbReference>
<dbReference type="EMBL" id="VIKS01000002">
    <property type="protein sequence ID" value="TQV89247.1"/>
    <property type="molecule type" value="Genomic_DNA"/>
</dbReference>
<protein>
    <recommendedName>
        <fullName evidence="2">chorismate mutase</fullName>
        <ecNumber evidence="2">5.4.99.5</ecNumber>
    </recommendedName>
</protein>
<dbReference type="GO" id="GO:0009697">
    <property type="term" value="P:salicylic acid biosynthetic process"/>
    <property type="evidence" value="ECO:0007669"/>
    <property type="project" value="TreeGrafter"/>
</dbReference>